<dbReference type="EMBL" id="LAZR01009235">
    <property type="protein sequence ID" value="KKM73849.1"/>
    <property type="molecule type" value="Genomic_DNA"/>
</dbReference>
<dbReference type="AlphaFoldDB" id="A0A0F9JVM1"/>
<organism evidence="1">
    <name type="scientific">marine sediment metagenome</name>
    <dbReference type="NCBI Taxonomy" id="412755"/>
    <lineage>
        <taxon>unclassified sequences</taxon>
        <taxon>metagenomes</taxon>
        <taxon>ecological metagenomes</taxon>
    </lineage>
</organism>
<comment type="caution">
    <text evidence="1">The sequence shown here is derived from an EMBL/GenBank/DDBJ whole genome shotgun (WGS) entry which is preliminary data.</text>
</comment>
<sequence>MFKEYKFGAWKKEIRRLLTERLAVKDRINYHKKKIIYHRDKIKIIEDKTLVEIENKLDGYLKRAGNKIN</sequence>
<reference evidence="1" key="1">
    <citation type="journal article" date="2015" name="Nature">
        <title>Complex archaea that bridge the gap between prokaryotes and eukaryotes.</title>
        <authorList>
            <person name="Spang A."/>
            <person name="Saw J.H."/>
            <person name="Jorgensen S.L."/>
            <person name="Zaremba-Niedzwiedzka K."/>
            <person name="Martijn J."/>
            <person name="Lind A.E."/>
            <person name="van Eijk R."/>
            <person name="Schleper C."/>
            <person name="Guy L."/>
            <person name="Ettema T.J."/>
        </authorList>
    </citation>
    <scope>NUCLEOTIDE SEQUENCE</scope>
</reference>
<protein>
    <submittedName>
        <fullName evidence="1">Uncharacterized protein</fullName>
    </submittedName>
</protein>
<proteinExistence type="predicted"/>
<name>A0A0F9JVM1_9ZZZZ</name>
<gene>
    <name evidence="1" type="ORF">LCGC14_1406350</name>
</gene>
<accession>A0A0F9JVM1</accession>
<evidence type="ECO:0000313" key="1">
    <source>
        <dbReference type="EMBL" id="KKM73849.1"/>
    </source>
</evidence>